<dbReference type="InterPro" id="IPR051531">
    <property type="entry name" value="N-acetyltransferase"/>
</dbReference>
<proteinExistence type="predicted"/>
<keyword evidence="3" id="KW-1185">Reference proteome</keyword>
<evidence type="ECO:0000259" key="1">
    <source>
        <dbReference type="Pfam" id="PF13302"/>
    </source>
</evidence>
<dbReference type="RefSeq" id="WP_189479552.1">
    <property type="nucleotide sequence ID" value="NZ_BMYR01000001.1"/>
</dbReference>
<dbReference type="EMBL" id="BMYR01000001">
    <property type="protein sequence ID" value="GGW49829.1"/>
    <property type="molecule type" value="Genomic_DNA"/>
</dbReference>
<dbReference type="InterPro" id="IPR000182">
    <property type="entry name" value="GNAT_dom"/>
</dbReference>
<feature type="domain" description="N-acetyltransferase" evidence="1">
    <location>
        <begin position="9"/>
        <end position="157"/>
    </location>
</feature>
<organism evidence="2 3">
    <name type="scientific">Alishewanella tabrizica</name>
    <dbReference type="NCBI Taxonomy" id="671278"/>
    <lineage>
        <taxon>Bacteria</taxon>
        <taxon>Pseudomonadati</taxon>
        <taxon>Pseudomonadota</taxon>
        <taxon>Gammaproteobacteria</taxon>
        <taxon>Alteromonadales</taxon>
        <taxon>Alteromonadaceae</taxon>
        <taxon>Alishewanella</taxon>
    </lineage>
</organism>
<dbReference type="Gene3D" id="3.40.630.30">
    <property type="match status" value="1"/>
</dbReference>
<name>A0ABQ2WCM3_9ALTE</name>
<dbReference type="PANTHER" id="PTHR43792:SF1">
    <property type="entry name" value="N-ACETYLTRANSFERASE DOMAIN-CONTAINING PROTEIN"/>
    <property type="match status" value="1"/>
</dbReference>
<reference evidence="3" key="1">
    <citation type="journal article" date="2019" name="Int. J. Syst. Evol. Microbiol.">
        <title>The Global Catalogue of Microorganisms (GCM) 10K type strain sequencing project: providing services to taxonomists for standard genome sequencing and annotation.</title>
        <authorList>
            <consortium name="The Broad Institute Genomics Platform"/>
            <consortium name="The Broad Institute Genome Sequencing Center for Infectious Disease"/>
            <person name="Wu L."/>
            <person name="Ma J."/>
        </authorList>
    </citation>
    <scope>NUCLEOTIDE SEQUENCE [LARGE SCALE GENOMIC DNA]</scope>
    <source>
        <strain evidence="3">KCTC 23723</strain>
    </source>
</reference>
<comment type="caution">
    <text evidence="2">The sequence shown here is derived from an EMBL/GenBank/DDBJ whole genome shotgun (WGS) entry which is preliminary data.</text>
</comment>
<dbReference type="SUPFAM" id="SSF55729">
    <property type="entry name" value="Acyl-CoA N-acyltransferases (Nat)"/>
    <property type="match status" value="1"/>
</dbReference>
<gene>
    <name evidence="2" type="ORF">GCM10008111_02010</name>
</gene>
<dbReference type="Proteomes" id="UP000634667">
    <property type="component" value="Unassembled WGS sequence"/>
</dbReference>
<dbReference type="InterPro" id="IPR016181">
    <property type="entry name" value="Acyl_CoA_acyltransferase"/>
</dbReference>
<dbReference type="Pfam" id="PF13302">
    <property type="entry name" value="Acetyltransf_3"/>
    <property type="match status" value="1"/>
</dbReference>
<sequence length="189" mass="21555">MLTIPSSSRLYFRLMSLQDADLLFEVDQDETVMRFINGGTCTNRQTIEQVMLPRMAKYRDPVKGFGIWQVRRQADNVFLGWVLIRPMGFNTANPSEQDVEIGWRFKRAFWERGFASEAALRIAKAVLTNQPEVLTLSAIAMPENAGSIGVMQKLGMRFIKRFIHQDAIGDVDAVLYQVMVNELFNTSLT</sequence>
<accession>A0ABQ2WCM3</accession>
<protein>
    <submittedName>
        <fullName evidence="2">GNAT family acetyltransferase</fullName>
    </submittedName>
</protein>
<evidence type="ECO:0000313" key="2">
    <source>
        <dbReference type="EMBL" id="GGW49829.1"/>
    </source>
</evidence>
<evidence type="ECO:0000313" key="3">
    <source>
        <dbReference type="Proteomes" id="UP000634667"/>
    </source>
</evidence>
<dbReference type="PANTHER" id="PTHR43792">
    <property type="entry name" value="GNAT FAMILY, PUTATIVE (AFU_ORTHOLOGUE AFUA_3G00765)-RELATED-RELATED"/>
    <property type="match status" value="1"/>
</dbReference>